<evidence type="ECO:0000313" key="1">
    <source>
        <dbReference type="EMBL" id="MSU89874.1"/>
    </source>
</evidence>
<dbReference type="Pfam" id="PF04364">
    <property type="entry name" value="DNA_pol3_chi"/>
    <property type="match status" value="1"/>
</dbReference>
<dbReference type="AlphaFoldDB" id="A0A6L5Z1K0"/>
<dbReference type="PANTHER" id="PTHR38767">
    <property type="entry name" value="DNA POLYMERASE III SUBUNIT CHI"/>
    <property type="match status" value="1"/>
</dbReference>
<evidence type="ECO:0000313" key="2">
    <source>
        <dbReference type="Proteomes" id="UP000474957"/>
    </source>
</evidence>
<dbReference type="Proteomes" id="UP000474957">
    <property type="component" value="Unassembled WGS sequence"/>
</dbReference>
<organism evidence="1 2">
    <name type="scientific">Halovulum marinum</name>
    <dbReference type="NCBI Taxonomy" id="2662447"/>
    <lineage>
        <taxon>Bacteria</taxon>
        <taxon>Pseudomonadati</taxon>
        <taxon>Pseudomonadota</taxon>
        <taxon>Alphaproteobacteria</taxon>
        <taxon>Rhodobacterales</taxon>
        <taxon>Paracoccaceae</taxon>
        <taxon>Halovulum</taxon>
    </lineage>
</organism>
<dbReference type="Gene3D" id="3.40.50.10110">
    <property type="entry name" value="DNA polymerase III subunit chi"/>
    <property type="match status" value="1"/>
</dbReference>
<keyword evidence="2" id="KW-1185">Reference proteome</keyword>
<comment type="caution">
    <text evidence="1">The sequence shown here is derived from an EMBL/GenBank/DDBJ whole genome shotgun (WGS) entry which is preliminary data.</text>
</comment>
<dbReference type="GO" id="GO:0032298">
    <property type="term" value="P:positive regulation of DNA-templated DNA replication initiation"/>
    <property type="evidence" value="ECO:0007669"/>
    <property type="project" value="TreeGrafter"/>
</dbReference>
<dbReference type="PANTHER" id="PTHR38767:SF1">
    <property type="entry name" value="DNA POLYMERASE III SUBUNIT CHI"/>
    <property type="match status" value="1"/>
</dbReference>
<dbReference type="InterPro" id="IPR007459">
    <property type="entry name" value="DNA_pol3_chi"/>
</dbReference>
<sequence length="154" mass="16832">MAEVLFYHLTAWPLDRSLPELLTRSLDRGWRVVVRAGSEPPLERIDEMLWSHDAQSFLPHGTAAMGHAGQQPIYLTAGPENPAGANVLMLVAGARVDPAEASRWDRVCLLFDGNDAAELEAARADWIAVRDAGLTGKYWAQDGGRWTQKAATGP</sequence>
<dbReference type="EMBL" id="WIND01000006">
    <property type="protein sequence ID" value="MSU89874.1"/>
    <property type="molecule type" value="Genomic_DNA"/>
</dbReference>
<gene>
    <name evidence="1" type="ORF">GE300_09660</name>
</gene>
<proteinExistence type="predicted"/>
<dbReference type="InterPro" id="IPR036768">
    <property type="entry name" value="PolIII_chi_sf"/>
</dbReference>
<dbReference type="GO" id="GO:0006260">
    <property type="term" value="P:DNA replication"/>
    <property type="evidence" value="ECO:0007669"/>
    <property type="project" value="InterPro"/>
</dbReference>
<accession>A0A6L5Z1K0</accession>
<reference evidence="1 2" key="1">
    <citation type="submission" date="2019-10" db="EMBL/GenBank/DDBJ databases">
        <title>Cognatihalovulum marinum gen. nov. sp. nov., a new member of the family Rhodobacteraceae isolated from deep seawater of the Northwest Indian Ocean.</title>
        <authorList>
            <person name="Ruan C."/>
            <person name="Wang J."/>
            <person name="Zheng X."/>
            <person name="Song L."/>
            <person name="Zhu Y."/>
            <person name="Huang Y."/>
            <person name="Lu Z."/>
            <person name="Du W."/>
            <person name="Huang L."/>
            <person name="Dai X."/>
        </authorList>
    </citation>
    <scope>NUCLEOTIDE SEQUENCE [LARGE SCALE GENOMIC DNA]</scope>
    <source>
        <strain evidence="1 2">2CG4</strain>
    </source>
</reference>
<dbReference type="SUPFAM" id="SSF102400">
    <property type="entry name" value="DNA polymerase III chi subunit"/>
    <property type="match status" value="1"/>
</dbReference>
<dbReference type="GO" id="GO:0003677">
    <property type="term" value="F:DNA binding"/>
    <property type="evidence" value="ECO:0007669"/>
    <property type="project" value="InterPro"/>
</dbReference>
<name>A0A6L5Z1K0_9RHOB</name>
<protein>
    <submittedName>
        <fullName evidence="1">DNA polymerase III subunit chi</fullName>
    </submittedName>
</protein>
<dbReference type="GO" id="GO:0003887">
    <property type="term" value="F:DNA-directed DNA polymerase activity"/>
    <property type="evidence" value="ECO:0007669"/>
    <property type="project" value="InterPro"/>
</dbReference>
<dbReference type="RefSeq" id="WP_154446520.1">
    <property type="nucleotide sequence ID" value="NZ_WIND01000006.1"/>
</dbReference>
<dbReference type="NCBIfam" id="NF004347">
    <property type="entry name" value="PRK05728.1-4"/>
    <property type="match status" value="1"/>
</dbReference>